<reference evidence="1" key="1">
    <citation type="submission" date="2021-06" db="EMBL/GenBank/DDBJ databases">
        <authorList>
            <person name="Kallberg Y."/>
            <person name="Tangrot J."/>
            <person name="Rosling A."/>
        </authorList>
    </citation>
    <scope>NUCLEOTIDE SEQUENCE</scope>
    <source>
        <strain evidence="1">AU212A</strain>
    </source>
</reference>
<protein>
    <submittedName>
        <fullName evidence="1">9282_t:CDS:1</fullName>
    </submittedName>
</protein>
<name>A0ACA9JUV5_9GLOM</name>
<evidence type="ECO:0000313" key="2">
    <source>
        <dbReference type="Proteomes" id="UP000789860"/>
    </source>
</evidence>
<dbReference type="Proteomes" id="UP000789860">
    <property type="component" value="Unassembled WGS sequence"/>
</dbReference>
<organism evidence="1 2">
    <name type="scientific">Scutellospora calospora</name>
    <dbReference type="NCBI Taxonomy" id="85575"/>
    <lineage>
        <taxon>Eukaryota</taxon>
        <taxon>Fungi</taxon>
        <taxon>Fungi incertae sedis</taxon>
        <taxon>Mucoromycota</taxon>
        <taxon>Glomeromycotina</taxon>
        <taxon>Glomeromycetes</taxon>
        <taxon>Diversisporales</taxon>
        <taxon>Gigasporaceae</taxon>
        <taxon>Scutellospora</taxon>
    </lineage>
</organism>
<evidence type="ECO:0000313" key="1">
    <source>
        <dbReference type="EMBL" id="CAG8437397.1"/>
    </source>
</evidence>
<gene>
    <name evidence="1" type="ORF">SCALOS_LOCUS364</name>
</gene>
<accession>A0ACA9JUV5</accession>
<dbReference type="EMBL" id="CAJVPM010000173">
    <property type="protein sequence ID" value="CAG8437397.1"/>
    <property type="molecule type" value="Genomic_DNA"/>
</dbReference>
<sequence>MREIGNFPESDIYRDNAISKQYDMFKQKMTREYTKKACIECSRSKRKCKSDTLNQTCQRCIKEKLNCIYPNKQKKRGPKPNNSKKKRDSEIKRVLKSIVESNYELVKDNNNDKMYLRFEVTPEQLSKLQGNEQNSTSNTPIQPSAAVSPSNDITSNNRTDDFTPWNCYSLTDNDVNGIQGNFSTGSGYDFQSPLPFNVPTDPYQSIYTIYHQ</sequence>
<proteinExistence type="predicted"/>
<comment type="caution">
    <text evidence="1">The sequence shown here is derived from an EMBL/GenBank/DDBJ whole genome shotgun (WGS) entry which is preliminary data.</text>
</comment>
<keyword evidence="2" id="KW-1185">Reference proteome</keyword>